<evidence type="ECO:0000313" key="3">
    <source>
        <dbReference type="EMBL" id="AIG90094.1"/>
    </source>
</evidence>
<keyword evidence="3" id="KW-0496">Mitochondrion</keyword>
<organism evidence="3">
    <name type="scientific">Capsicum annuum</name>
    <name type="common">Capsicum pepper</name>
    <dbReference type="NCBI Taxonomy" id="4072"/>
    <lineage>
        <taxon>Eukaryota</taxon>
        <taxon>Viridiplantae</taxon>
        <taxon>Streptophyta</taxon>
        <taxon>Embryophyta</taxon>
        <taxon>Tracheophyta</taxon>
        <taxon>Spermatophyta</taxon>
        <taxon>Magnoliopsida</taxon>
        <taxon>eudicotyledons</taxon>
        <taxon>Gunneridae</taxon>
        <taxon>Pentapetalae</taxon>
        <taxon>asterids</taxon>
        <taxon>lamiids</taxon>
        <taxon>Solanales</taxon>
        <taxon>Solanaceae</taxon>
        <taxon>Solanoideae</taxon>
        <taxon>Capsiceae</taxon>
        <taxon>Capsicum</taxon>
    </lineage>
</organism>
<dbReference type="EMBL" id="KJ865409">
    <property type="protein sequence ID" value="AIG89927.1"/>
    <property type="molecule type" value="Genomic_DNA"/>
</dbReference>
<accession>A0A1U8QDL6</accession>
<dbReference type="GeneID" id="19989066"/>
<keyword evidence="1" id="KW-0472">Membrane</keyword>
<evidence type="ECO:0000313" key="2">
    <source>
        <dbReference type="EMBL" id="AIG89927.1"/>
    </source>
</evidence>
<accession>A0A075VVA9</accession>
<evidence type="ECO:0000256" key="1">
    <source>
        <dbReference type="SAM" id="Phobius"/>
    </source>
</evidence>
<keyword evidence="1" id="KW-0812">Transmembrane</keyword>
<geneLocation type="mitochondrion" evidence="3"/>
<protein>
    <submittedName>
        <fullName evidence="3">Uncharacterized protein</fullName>
    </submittedName>
</protein>
<dbReference type="OrthoDB" id="10279186at2759"/>
<feature type="transmembrane region" description="Helical" evidence="1">
    <location>
        <begin position="76"/>
        <end position="97"/>
    </location>
</feature>
<reference evidence="3" key="2">
    <citation type="submission" date="2014-05" db="EMBL/GenBank/DDBJ databases">
        <title>Capsicum annuum strain Jeju mitochondrial DNA, complete genome.</title>
        <authorList>
            <person name="Jo Y.D."/>
            <person name="Choi Y."/>
            <person name="Kim D.-H."/>
            <person name="Kim B.-D."/>
            <person name="Kang B.-C."/>
        </authorList>
    </citation>
    <scope>NUCLEOTIDE SEQUENCE</scope>
</reference>
<gene>
    <name evidence="3" type="primary">orf119</name>
    <name evidence="2" type="synonym">orf119a</name>
</gene>
<dbReference type="EMBL" id="KJ865410">
    <property type="protein sequence ID" value="AIG90094.1"/>
    <property type="molecule type" value="Genomic_DNA"/>
</dbReference>
<dbReference type="KEGG" id="cann:19989066"/>
<proteinExistence type="predicted"/>
<sequence>MAYFGFTRSFGNNRRRCDVHALISRGCNTSQFGPHISPIYHVRMVARCSTRIHVRRTSYQSRTIRTSIWFYSVYRIGGYVLFCSFSGFFSFFFGTYGRDRRYLAPKRDCGFRSLGNPFS</sequence>
<name>A0A075VVA9_CAPAN</name>
<reference evidence="2" key="1">
    <citation type="journal article" date="2014" name="BMC Genomics">
        <title>Extensive structural variations between mitochondrial genomes of CMS and normal peppers (Capsicum annuum L.) revealed by complete nucleotide sequencing.</title>
        <authorList>
            <person name="Jo Y.D."/>
            <person name="Choi Y."/>
            <person name="Kim D.H."/>
            <person name="Kim B.D."/>
            <person name="Kang B.C."/>
        </authorList>
    </citation>
    <scope>NUCLEOTIDE SEQUENCE</scope>
</reference>
<keyword evidence="1" id="KW-1133">Transmembrane helix</keyword>
<dbReference type="AlphaFoldDB" id="A0A075VVA9"/>
<dbReference type="RefSeq" id="YP_009049737.1">
    <property type="nucleotide sequence ID" value="NC_024624.1"/>
</dbReference>